<protein>
    <submittedName>
        <fullName evidence="3">ROK family transcriptional regulator</fullName>
    </submittedName>
</protein>
<gene>
    <name evidence="3" type="ORF">Q8791_00420</name>
</gene>
<dbReference type="RefSeq" id="WP_330089516.1">
    <property type="nucleotide sequence ID" value="NZ_JAUZMY010000001.1"/>
</dbReference>
<dbReference type="InterPro" id="IPR000600">
    <property type="entry name" value="ROK"/>
</dbReference>
<dbReference type="InterPro" id="IPR036388">
    <property type="entry name" value="WH-like_DNA-bd_sf"/>
</dbReference>
<reference evidence="3 4" key="1">
    <citation type="submission" date="2023-08" db="EMBL/GenBank/DDBJ databases">
        <authorList>
            <person name="Girao M."/>
            <person name="Carvalho M.F."/>
        </authorList>
    </citation>
    <scope>NUCLEOTIDE SEQUENCE [LARGE SCALE GENOMIC DNA]</scope>
    <source>
        <strain evidence="3 4">CT-R113</strain>
    </source>
</reference>
<dbReference type="Pfam" id="PF00480">
    <property type="entry name" value="ROK"/>
    <property type="match status" value="1"/>
</dbReference>
<comment type="similarity">
    <text evidence="1">Belongs to the ROK (NagC/XylR) family.</text>
</comment>
<proteinExistence type="inferred from homology"/>
<dbReference type="InterPro" id="IPR043129">
    <property type="entry name" value="ATPase_NBD"/>
</dbReference>
<evidence type="ECO:0000259" key="2">
    <source>
        <dbReference type="Pfam" id="PF12802"/>
    </source>
</evidence>
<comment type="caution">
    <text evidence="3">The sequence shown here is derived from an EMBL/GenBank/DDBJ whole genome shotgun (WGS) entry which is preliminary data.</text>
</comment>
<evidence type="ECO:0000256" key="1">
    <source>
        <dbReference type="ARBA" id="ARBA00006479"/>
    </source>
</evidence>
<feature type="domain" description="HTH marR-type" evidence="2">
    <location>
        <begin position="19"/>
        <end position="68"/>
    </location>
</feature>
<evidence type="ECO:0000313" key="3">
    <source>
        <dbReference type="EMBL" id="MEE2035685.1"/>
    </source>
</evidence>
<dbReference type="SUPFAM" id="SSF53067">
    <property type="entry name" value="Actin-like ATPase domain"/>
    <property type="match status" value="1"/>
</dbReference>
<dbReference type="Pfam" id="PF12802">
    <property type="entry name" value="MarR_2"/>
    <property type="match status" value="1"/>
</dbReference>
<sequence>MSQRPGTPRLLRQLNDRAALELLLSAGPLTRTQLGTRTGLSKVTASQLLARLEERDLVRVVGSQAGGRGPNAALYAVVPESAYVAALDVSAHRVTATIADITGRVMSEVTVDPSASDDPVSLVHTAVMRLADTAGVPLDKVRACVIGTPGVVDPRTGDIRFSFDLISWHEGILEALRADLKRSVMIENDVNLAALAEHAEGAAVGVAEFVLIWLSAAGGVGMSTMIDGRIHRGRSGGAGEIGYLPVPGAPMPVDVGLSGGYESLRDGASRELPHGFQALVKAGQVVRLAAECGIDGTDVVDVVEKASEAGSPEGDAFLDAFAERLARGVAAVSVILDPGLVVLGGDVARVGGAKLAERVQAATARIAPNATEVGLGLVEGSPVVRGALLHALEHARDEVFSSTV</sequence>
<name>A0ABU7K0A5_9ACTN</name>
<dbReference type="Proteomes" id="UP001356095">
    <property type="component" value="Unassembled WGS sequence"/>
</dbReference>
<dbReference type="InterPro" id="IPR011991">
    <property type="entry name" value="ArsR-like_HTH"/>
</dbReference>
<evidence type="ECO:0000313" key="4">
    <source>
        <dbReference type="Proteomes" id="UP001356095"/>
    </source>
</evidence>
<dbReference type="Gene3D" id="1.10.10.10">
    <property type="entry name" value="Winged helix-like DNA-binding domain superfamily/Winged helix DNA-binding domain"/>
    <property type="match status" value="1"/>
</dbReference>
<dbReference type="PANTHER" id="PTHR18964:SF149">
    <property type="entry name" value="BIFUNCTIONAL UDP-N-ACETYLGLUCOSAMINE 2-EPIMERASE_N-ACETYLMANNOSAMINE KINASE"/>
    <property type="match status" value="1"/>
</dbReference>
<dbReference type="InterPro" id="IPR036390">
    <property type="entry name" value="WH_DNA-bd_sf"/>
</dbReference>
<dbReference type="Gene3D" id="3.30.420.40">
    <property type="match status" value="2"/>
</dbReference>
<dbReference type="PANTHER" id="PTHR18964">
    <property type="entry name" value="ROK (REPRESSOR, ORF, KINASE) FAMILY"/>
    <property type="match status" value="1"/>
</dbReference>
<accession>A0ABU7K0A5</accession>
<dbReference type="EMBL" id="JAUZMY010000001">
    <property type="protein sequence ID" value="MEE2035685.1"/>
    <property type="molecule type" value="Genomic_DNA"/>
</dbReference>
<keyword evidence="4" id="KW-1185">Reference proteome</keyword>
<dbReference type="InterPro" id="IPR000835">
    <property type="entry name" value="HTH_MarR-typ"/>
</dbReference>
<dbReference type="CDD" id="cd00090">
    <property type="entry name" value="HTH_ARSR"/>
    <property type="match status" value="1"/>
</dbReference>
<organism evidence="3 4">
    <name type="scientific">Nocardiopsis codii</name>
    <dbReference type="NCBI Taxonomy" id="3065942"/>
    <lineage>
        <taxon>Bacteria</taxon>
        <taxon>Bacillati</taxon>
        <taxon>Actinomycetota</taxon>
        <taxon>Actinomycetes</taxon>
        <taxon>Streptosporangiales</taxon>
        <taxon>Nocardiopsidaceae</taxon>
        <taxon>Nocardiopsis</taxon>
    </lineage>
</organism>
<dbReference type="SUPFAM" id="SSF46785">
    <property type="entry name" value="Winged helix' DNA-binding domain"/>
    <property type="match status" value="1"/>
</dbReference>